<name>A0A3Q8S6P4_9BACL</name>
<dbReference type="Pfam" id="PF10934">
    <property type="entry name" value="Sheath_initiator"/>
    <property type="match status" value="1"/>
</dbReference>
<protein>
    <submittedName>
        <fullName evidence="1">DUF2634 domain-containing protein</fullName>
    </submittedName>
</protein>
<dbReference type="InterPro" id="IPR020288">
    <property type="entry name" value="Sheath_initiator"/>
</dbReference>
<dbReference type="OrthoDB" id="89089at2"/>
<dbReference type="AlphaFoldDB" id="A0A3Q8S6P4"/>
<dbReference type="Gene3D" id="3.10.450.40">
    <property type="match status" value="1"/>
</dbReference>
<organism evidence="1 2">
    <name type="scientific">Paenibacillus lentus</name>
    <dbReference type="NCBI Taxonomy" id="1338368"/>
    <lineage>
        <taxon>Bacteria</taxon>
        <taxon>Bacillati</taxon>
        <taxon>Bacillota</taxon>
        <taxon>Bacilli</taxon>
        <taxon>Bacillales</taxon>
        <taxon>Paenibacillaceae</taxon>
        <taxon>Paenibacillus</taxon>
    </lineage>
</organism>
<evidence type="ECO:0000313" key="1">
    <source>
        <dbReference type="EMBL" id="AZK48506.1"/>
    </source>
</evidence>
<dbReference type="SUPFAM" id="SSF160719">
    <property type="entry name" value="gpW/gp25-like"/>
    <property type="match status" value="1"/>
</dbReference>
<evidence type="ECO:0000313" key="2">
    <source>
        <dbReference type="Proteomes" id="UP000273145"/>
    </source>
</evidence>
<sequence>MIPLGGNLMKAETALETSRTYGIDFDKGRCIGMVNGLDAVRQAVYKILRTDRFTHLIYDANYGSELTGLQGRNQGYVRSEIKRLIKEALLADDRISGVENKRITITGDEALATFTVVSIFGDFKSEVTMNV</sequence>
<accession>A0A3Q8S6P4</accession>
<reference evidence="1 2" key="1">
    <citation type="submission" date="2018-11" db="EMBL/GenBank/DDBJ databases">
        <title>Genome sequencing of Paenibacillus lentus DSM25539(T).</title>
        <authorList>
            <person name="Kook J.-K."/>
            <person name="Park S.-N."/>
            <person name="Lim Y.K."/>
        </authorList>
    </citation>
    <scope>NUCLEOTIDE SEQUENCE [LARGE SCALE GENOMIC DNA]</scope>
    <source>
        <strain evidence="1 2">DSM 25539</strain>
    </source>
</reference>
<dbReference type="RefSeq" id="WP_125084662.1">
    <property type="nucleotide sequence ID" value="NZ_CP034248.1"/>
</dbReference>
<dbReference type="EMBL" id="CP034248">
    <property type="protein sequence ID" value="AZK48506.1"/>
    <property type="molecule type" value="Genomic_DNA"/>
</dbReference>
<proteinExistence type="predicted"/>
<dbReference type="Proteomes" id="UP000273145">
    <property type="component" value="Chromosome"/>
</dbReference>
<dbReference type="KEGG" id="plen:EIM92_21935"/>
<gene>
    <name evidence="1" type="ORF">EIM92_21935</name>
</gene>
<keyword evidence="2" id="KW-1185">Reference proteome</keyword>